<evidence type="ECO:0000313" key="3">
    <source>
        <dbReference type="Proteomes" id="UP001235064"/>
    </source>
</evidence>
<gene>
    <name evidence="2" type="ORF">QSV35_05790</name>
</gene>
<feature type="transmembrane region" description="Helical" evidence="1">
    <location>
        <begin position="71"/>
        <end position="90"/>
    </location>
</feature>
<accession>A0ABT7MWK2</accession>
<reference evidence="2 3" key="1">
    <citation type="submission" date="2023-06" db="EMBL/GenBank/DDBJ databases">
        <title>Microbacterium sp. nov., isolated from a waste landfill.</title>
        <authorList>
            <person name="Wen W."/>
        </authorList>
    </citation>
    <scope>NUCLEOTIDE SEQUENCE [LARGE SCALE GENOMIC DNA]</scope>
    <source>
        <strain evidence="2 3">ASV49</strain>
    </source>
</reference>
<feature type="transmembrane region" description="Helical" evidence="1">
    <location>
        <begin position="46"/>
        <end position="65"/>
    </location>
</feature>
<keyword evidence="3" id="KW-1185">Reference proteome</keyword>
<feature type="transmembrane region" description="Helical" evidence="1">
    <location>
        <begin position="102"/>
        <end position="123"/>
    </location>
</feature>
<evidence type="ECO:0000313" key="2">
    <source>
        <dbReference type="EMBL" id="MDL9978834.1"/>
    </source>
</evidence>
<dbReference type="InterPro" id="IPR043739">
    <property type="entry name" value="DUF5684"/>
</dbReference>
<protein>
    <submittedName>
        <fullName evidence="2">DUF5684 domain-containing protein</fullName>
    </submittedName>
</protein>
<sequence>MIALDNIANTTAYTGSYAAWGWVGLVFYILVVVALWKVFSKAGWPGILAIIPIVNLFILVKIAGWSAWLGLLWLIPIVNVVFGILVALRVGRGFGKGGVFSFFLLWLFSVIGYFIIGFGKAAYTKPV</sequence>
<feature type="transmembrane region" description="Helical" evidence="1">
    <location>
        <begin position="20"/>
        <end position="39"/>
    </location>
</feature>
<comment type="caution">
    <text evidence="2">The sequence shown here is derived from an EMBL/GenBank/DDBJ whole genome shotgun (WGS) entry which is preliminary data.</text>
</comment>
<dbReference type="EMBL" id="JASXSZ010000001">
    <property type="protein sequence ID" value="MDL9978834.1"/>
    <property type="molecule type" value="Genomic_DNA"/>
</dbReference>
<proteinExistence type="predicted"/>
<name>A0ABT7MWK2_9MICO</name>
<organism evidence="2 3">
    <name type="scientific">Microbacterium candidum</name>
    <dbReference type="NCBI Taxonomy" id="3041922"/>
    <lineage>
        <taxon>Bacteria</taxon>
        <taxon>Bacillati</taxon>
        <taxon>Actinomycetota</taxon>
        <taxon>Actinomycetes</taxon>
        <taxon>Micrococcales</taxon>
        <taxon>Microbacteriaceae</taxon>
        <taxon>Microbacterium</taxon>
    </lineage>
</organism>
<evidence type="ECO:0000256" key="1">
    <source>
        <dbReference type="SAM" id="Phobius"/>
    </source>
</evidence>
<dbReference type="RefSeq" id="WP_286287586.1">
    <property type="nucleotide sequence ID" value="NZ_JASXSZ010000001.1"/>
</dbReference>
<keyword evidence="1" id="KW-0472">Membrane</keyword>
<dbReference type="Proteomes" id="UP001235064">
    <property type="component" value="Unassembled WGS sequence"/>
</dbReference>
<keyword evidence="1" id="KW-0812">Transmembrane</keyword>
<dbReference type="Pfam" id="PF18936">
    <property type="entry name" value="DUF5684"/>
    <property type="match status" value="1"/>
</dbReference>
<keyword evidence="1" id="KW-1133">Transmembrane helix</keyword>